<gene>
    <name evidence="2" type="ORF">MGAL_10B060404</name>
</gene>
<keyword evidence="3" id="KW-1185">Reference proteome</keyword>
<feature type="compositionally biased region" description="Basic and acidic residues" evidence="1">
    <location>
        <begin position="205"/>
        <end position="222"/>
    </location>
</feature>
<feature type="compositionally biased region" description="Polar residues" evidence="1">
    <location>
        <begin position="45"/>
        <end position="56"/>
    </location>
</feature>
<dbReference type="AlphaFoldDB" id="A0A8B6G8W1"/>
<feature type="compositionally biased region" description="Basic and acidic residues" evidence="1">
    <location>
        <begin position="67"/>
        <end position="103"/>
    </location>
</feature>
<accession>A0A8B6G8W1</accession>
<reference evidence="2" key="1">
    <citation type="submission" date="2018-11" db="EMBL/GenBank/DDBJ databases">
        <authorList>
            <person name="Alioto T."/>
            <person name="Alioto T."/>
        </authorList>
    </citation>
    <scope>NUCLEOTIDE SEQUENCE</scope>
</reference>
<organism evidence="2 3">
    <name type="scientific">Mytilus galloprovincialis</name>
    <name type="common">Mediterranean mussel</name>
    <dbReference type="NCBI Taxonomy" id="29158"/>
    <lineage>
        <taxon>Eukaryota</taxon>
        <taxon>Metazoa</taxon>
        <taxon>Spiralia</taxon>
        <taxon>Lophotrochozoa</taxon>
        <taxon>Mollusca</taxon>
        <taxon>Bivalvia</taxon>
        <taxon>Autobranchia</taxon>
        <taxon>Pteriomorphia</taxon>
        <taxon>Mytilida</taxon>
        <taxon>Mytiloidea</taxon>
        <taxon>Mytilidae</taxon>
        <taxon>Mytilinae</taxon>
        <taxon>Mytilus</taxon>
    </lineage>
</organism>
<feature type="compositionally biased region" description="Basic and acidic residues" evidence="1">
    <location>
        <begin position="281"/>
        <end position="338"/>
    </location>
</feature>
<comment type="caution">
    <text evidence="2">The sequence shown here is derived from an EMBL/GenBank/DDBJ whole genome shotgun (WGS) entry which is preliminary data.</text>
</comment>
<dbReference type="OrthoDB" id="6181348at2759"/>
<feature type="region of interest" description="Disordered" evidence="1">
    <location>
        <begin position="200"/>
        <end position="338"/>
    </location>
</feature>
<feature type="compositionally biased region" description="Basic and acidic residues" evidence="1">
    <location>
        <begin position="229"/>
        <end position="266"/>
    </location>
</feature>
<sequence length="440" mass="51134">MDDVDNPFQQLEAAKKQLIMEFKENAKSAQELEFWNRMEIVRDNYPNSQEDSSSGDTTDEEQVDGENLNKGKKTDEKVPDTSDEKNKQNKSAAGERADEEKGLTEPTVKFQIPEMEHGAGDDTSLPQKDFIFQNDGMEHDFSQNATSGESLINLFENKDDNGLGALQLTEDKLEINETDNKNVSAENGYKVGIKDLLQATKKTAKREAKESEKKRKLKEKEEKKKRKMEARETERKRKLEEIESKKKMKMEAQESKEKKAREEMEIKKKRKIDKKKAKNQKKYERCVSKGEEYDSKQRWKEETKSSQEKYISEAKQSKQKKKIDQNESKEKGEHKSIREKLIIEIKERNGKVVKEKKELKAKKPTEQEKLKTNKLHETRLTEISEFDGKGKPGANETKIKEKLKSKEFKEKIVTGEAKPVNKPKLVDFVRSLLGFVWIRH</sequence>
<evidence type="ECO:0000313" key="3">
    <source>
        <dbReference type="Proteomes" id="UP000596742"/>
    </source>
</evidence>
<protein>
    <submittedName>
        <fullName evidence="2">Uncharacterized protein</fullName>
    </submittedName>
</protein>
<feature type="region of interest" description="Disordered" evidence="1">
    <location>
        <begin position="43"/>
        <end position="128"/>
    </location>
</feature>
<evidence type="ECO:0000313" key="2">
    <source>
        <dbReference type="EMBL" id="VDI60479.1"/>
    </source>
</evidence>
<dbReference type="EMBL" id="UYJE01008038">
    <property type="protein sequence ID" value="VDI60479.1"/>
    <property type="molecule type" value="Genomic_DNA"/>
</dbReference>
<proteinExistence type="predicted"/>
<feature type="compositionally biased region" description="Basic residues" evidence="1">
    <location>
        <begin position="267"/>
        <end position="280"/>
    </location>
</feature>
<dbReference type="Proteomes" id="UP000596742">
    <property type="component" value="Unassembled WGS sequence"/>
</dbReference>
<name>A0A8B6G8W1_MYTGA</name>
<evidence type="ECO:0000256" key="1">
    <source>
        <dbReference type="SAM" id="MobiDB-lite"/>
    </source>
</evidence>